<dbReference type="KEGG" id="kfa:Q73A0000_03245"/>
<evidence type="ECO:0000256" key="1">
    <source>
        <dbReference type="ARBA" id="ARBA00022475"/>
    </source>
</evidence>
<gene>
    <name evidence="7" type="ORF">Q73A0000_03245</name>
</gene>
<evidence type="ECO:0000259" key="6">
    <source>
        <dbReference type="Pfam" id="PF13505"/>
    </source>
</evidence>
<accession>A0A7M2Y5C8</accession>
<evidence type="ECO:0000256" key="5">
    <source>
        <dbReference type="ARBA" id="ARBA00023288"/>
    </source>
</evidence>
<reference evidence="7 8" key="1">
    <citation type="submission" date="2019-05" db="EMBL/GenBank/DDBJ databases">
        <title>Chryseobacterium sp. isolated from King George Island, maritime Antarctica.</title>
        <authorList>
            <person name="Peng X."/>
        </authorList>
    </citation>
    <scope>NUCLEOTIDE SEQUENCE [LARGE SCALE GENOMIC DNA]</scope>
    <source>
        <strain evidence="7 8">7-3A</strain>
    </source>
</reference>
<dbReference type="Pfam" id="PF03783">
    <property type="entry name" value="CsgG"/>
    <property type="match status" value="1"/>
</dbReference>
<dbReference type="EMBL" id="CP040442">
    <property type="protein sequence ID" value="QOW09447.1"/>
    <property type="molecule type" value="Genomic_DNA"/>
</dbReference>
<name>A0A7M2Y5C8_9FLAO</name>
<dbReference type="Gene3D" id="2.40.160.20">
    <property type="match status" value="1"/>
</dbReference>
<evidence type="ECO:0000256" key="2">
    <source>
        <dbReference type="ARBA" id="ARBA00022729"/>
    </source>
</evidence>
<keyword evidence="4" id="KW-0564">Palmitate</keyword>
<dbReference type="InterPro" id="IPR027385">
    <property type="entry name" value="Beta-barrel_OMP"/>
</dbReference>
<dbReference type="PANTHER" id="PTHR41164">
    <property type="entry name" value="CURLI PRODUCTION ASSEMBLY/TRANSPORT COMPONENT CSGG"/>
    <property type="match status" value="1"/>
</dbReference>
<dbReference type="AlphaFoldDB" id="A0A7M2Y5C8"/>
<dbReference type="InterPro" id="IPR011250">
    <property type="entry name" value="OMP/PagP_B-barrel"/>
</dbReference>
<evidence type="ECO:0000256" key="3">
    <source>
        <dbReference type="ARBA" id="ARBA00023136"/>
    </source>
</evidence>
<dbReference type="Pfam" id="PF13505">
    <property type="entry name" value="OMP_b-brl"/>
    <property type="match status" value="1"/>
</dbReference>
<dbReference type="Proteomes" id="UP000594195">
    <property type="component" value="Chromosome"/>
</dbReference>
<keyword evidence="1" id="KW-1003">Cell membrane</keyword>
<sequence>MKNLLTIKILLLLIFLGTMNSCGTMMNLPAEGDKSTLGEMTPFTKQLKDLPAPDEKIVIGVYKFKDQTGQYKMAENGSNWSTAIPQGTTSILLKALEDSKWFRPIERENIGNLLNERQIIRSTRKEYEVASDGKTVISDQLPPLLYAGILLEGGIVSYDTNIMTGGIGARYFGVGGGTQYRQDRVTVYLRVVSSMTGEILKTVYTSKNILSTTVNGSFFRYIDTDRILEAEMGFTQNEPVSLAVTQAIEKAVYTLILESVQDGTFRIEKVHEKEMKDLLQKYHVEQEQNINQLVGNKFSDKDRSKASLLLLANGDVIKGDYTDAKMNIGGRAAFKYFLNDNINAEVSVGFEKLENKGIVKNNFMYTDLNLEYLLLPKFSFSPYAYAGLGSMYNGKNFLKYQFGGGIEYLLGNNLAFRLNAQYDMGFDDTWDEFVNGKRKDQALHIGVGINYYFDQAKKLNIKK</sequence>
<dbReference type="Gene3D" id="3.40.50.10610">
    <property type="entry name" value="ABC-type transport auxiliary lipoprotein component"/>
    <property type="match status" value="2"/>
</dbReference>
<keyword evidence="5" id="KW-0449">Lipoprotein</keyword>
<dbReference type="RefSeq" id="WP_193812661.1">
    <property type="nucleotide sequence ID" value="NZ_CP040442.1"/>
</dbReference>
<evidence type="ECO:0000313" key="7">
    <source>
        <dbReference type="EMBL" id="QOW09447.1"/>
    </source>
</evidence>
<feature type="domain" description="Outer membrane protein beta-barrel" evidence="6">
    <location>
        <begin position="320"/>
        <end position="448"/>
    </location>
</feature>
<protein>
    <submittedName>
        <fullName evidence="7">Curli production assembly protein CsgG</fullName>
    </submittedName>
</protein>
<keyword evidence="8" id="KW-1185">Reference proteome</keyword>
<keyword evidence="2" id="KW-0732">Signal</keyword>
<dbReference type="SUPFAM" id="SSF56925">
    <property type="entry name" value="OMPA-like"/>
    <property type="match status" value="1"/>
</dbReference>
<dbReference type="GO" id="GO:0030288">
    <property type="term" value="C:outer membrane-bounded periplasmic space"/>
    <property type="evidence" value="ECO:0007669"/>
    <property type="project" value="InterPro"/>
</dbReference>
<proteinExistence type="predicted"/>
<dbReference type="InterPro" id="IPR005534">
    <property type="entry name" value="Curli_assmbl/transp-comp_CsgG"/>
</dbReference>
<dbReference type="PANTHER" id="PTHR41164:SF1">
    <property type="entry name" value="CURLI PRODUCTION ASSEMBLY_TRANSPORT COMPONENT CSGG"/>
    <property type="match status" value="1"/>
</dbReference>
<organism evidence="7 8">
    <name type="scientific">Kaistella flava</name>
    <name type="common">ex Peng et al. 2021</name>
    <dbReference type="NCBI Taxonomy" id="2038776"/>
    <lineage>
        <taxon>Bacteria</taxon>
        <taxon>Pseudomonadati</taxon>
        <taxon>Bacteroidota</taxon>
        <taxon>Flavobacteriia</taxon>
        <taxon>Flavobacteriales</taxon>
        <taxon>Weeksellaceae</taxon>
        <taxon>Chryseobacterium group</taxon>
        <taxon>Kaistella</taxon>
    </lineage>
</organism>
<evidence type="ECO:0000256" key="4">
    <source>
        <dbReference type="ARBA" id="ARBA00023139"/>
    </source>
</evidence>
<evidence type="ECO:0000313" key="8">
    <source>
        <dbReference type="Proteomes" id="UP000594195"/>
    </source>
</evidence>
<keyword evidence="3" id="KW-0472">Membrane</keyword>